<keyword evidence="10" id="KW-0131">Cell cycle</keyword>
<dbReference type="Gene3D" id="1.20.140.80">
    <property type="entry name" value="Transcription factor DP"/>
    <property type="match status" value="2"/>
</dbReference>
<sequence>MVTGGGHLEDGDRHPSSAATRGGGGGGGATTGSWVSGQSVSTSGSVGSPSSRSEHAMATPASDTTFLRLNHLDIHADDAATQDAAASDSLEIVNFDLIVQKGIRLRGLKLFLSMISNKKKKRGQRAAGGADKSGRGLRQFSMKVCEKVESKGTTTYNEVADELVAEFADPSNSVSTPDQQQYDEKNIRRRVYDALNVLMALDIISKDKKEIQWKGLPRTSLSDIEELKAERLGLRNRIEKKAAYLQELEEQVRIATLFMGLQNLIQRNEQLYSSGNAPSGGVSLPFILVQASIGMNPNIPLILPGEQKYTSLTDTFHFSSMQMVLWTLIKQVFNILILGVKWMALLNSQDIRDSTSSLFCTLVWESNSWRIHLLSAFVFPSISHASRPDWLLQIDQTRRETRPHATVEVEISEDMQLVHFDFNSTPFELHDDNYVLKAMKFCERPQSDNMAAPNPAADGGEGSSMSIMYQPQIRTSPRTNNPVRLPTSPPLPGIIKARVKHEH</sequence>
<dbReference type="InterPro" id="IPR036390">
    <property type="entry name" value="WH_DNA-bd_sf"/>
</dbReference>
<keyword evidence="6" id="KW-0175">Coiled coil</keyword>
<dbReference type="PANTHER" id="PTHR12548:SF9">
    <property type="entry name" value="TRANSCRIPTION FACTOR DP"/>
    <property type="match status" value="1"/>
</dbReference>
<dbReference type="GO" id="GO:0000981">
    <property type="term" value="F:DNA-binding transcription factor activity, RNA polymerase II-specific"/>
    <property type="evidence" value="ECO:0007669"/>
    <property type="project" value="TreeGrafter"/>
</dbReference>
<dbReference type="Pfam" id="PF08781">
    <property type="entry name" value="DP"/>
    <property type="match status" value="2"/>
</dbReference>
<evidence type="ECO:0000256" key="3">
    <source>
        <dbReference type="ARBA" id="ARBA00010940"/>
    </source>
</evidence>
<keyword evidence="4" id="KW-0963">Cytoplasm</keyword>
<evidence type="ECO:0000256" key="9">
    <source>
        <dbReference type="ARBA" id="ARBA00023242"/>
    </source>
</evidence>
<keyword evidence="16" id="KW-1185">Reference proteome</keyword>
<dbReference type="Pfam" id="PF02319">
    <property type="entry name" value="WHD_E2F_TDP"/>
    <property type="match status" value="1"/>
</dbReference>
<evidence type="ECO:0000256" key="8">
    <source>
        <dbReference type="ARBA" id="ARBA00023163"/>
    </source>
</evidence>
<dbReference type="InterPro" id="IPR037241">
    <property type="entry name" value="E2F-DP_heterodim"/>
</dbReference>
<gene>
    <name evidence="15" type="ORF">POTOM_061376</name>
</gene>
<feature type="region of interest" description="Disordered" evidence="12">
    <location>
        <begin position="1"/>
        <end position="59"/>
    </location>
</feature>
<feature type="region of interest" description="Disordered" evidence="12">
    <location>
        <begin position="446"/>
        <end position="465"/>
    </location>
</feature>
<name>A0A8X7XS00_POPTO</name>
<dbReference type="GO" id="GO:0000977">
    <property type="term" value="F:RNA polymerase II transcription regulatory region sequence-specific DNA binding"/>
    <property type="evidence" value="ECO:0007669"/>
    <property type="project" value="TreeGrafter"/>
</dbReference>
<evidence type="ECO:0000256" key="2">
    <source>
        <dbReference type="ARBA" id="ARBA00004496"/>
    </source>
</evidence>
<evidence type="ECO:0000256" key="4">
    <source>
        <dbReference type="ARBA" id="ARBA00022490"/>
    </source>
</evidence>
<evidence type="ECO:0000256" key="5">
    <source>
        <dbReference type="ARBA" id="ARBA00023015"/>
    </source>
</evidence>
<dbReference type="InterPro" id="IPR015648">
    <property type="entry name" value="Transcrpt_fac_DP"/>
</dbReference>
<dbReference type="CDD" id="cd14458">
    <property type="entry name" value="DP_DD"/>
    <property type="match status" value="1"/>
</dbReference>
<dbReference type="FunFam" id="1.10.10.10:FF:000187">
    <property type="entry name" value="Transcription factor-like protein DPB"/>
    <property type="match status" value="1"/>
</dbReference>
<keyword evidence="9 11" id="KW-0539">Nucleus</keyword>
<evidence type="ECO:0000313" key="16">
    <source>
        <dbReference type="Proteomes" id="UP000886885"/>
    </source>
</evidence>
<feature type="domain" description="Transcription factor DP C-terminal" evidence="13">
    <location>
        <begin position="222"/>
        <end position="501"/>
    </location>
</feature>
<dbReference type="Gene3D" id="1.10.10.10">
    <property type="entry name" value="Winged helix-like DNA-binding domain superfamily/Winged helix DNA-binding domain"/>
    <property type="match status" value="1"/>
</dbReference>
<evidence type="ECO:0000259" key="14">
    <source>
        <dbReference type="SMART" id="SM01372"/>
    </source>
</evidence>
<evidence type="ECO:0000256" key="1">
    <source>
        <dbReference type="ARBA" id="ARBA00004123"/>
    </source>
</evidence>
<evidence type="ECO:0000256" key="11">
    <source>
        <dbReference type="RuleBase" id="RU003796"/>
    </source>
</evidence>
<dbReference type="SUPFAM" id="SSF46785">
    <property type="entry name" value="Winged helix' DNA-binding domain"/>
    <property type="match status" value="1"/>
</dbReference>
<feature type="compositionally biased region" description="Gly residues" evidence="12">
    <location>
        <begin position="21"/>
        <end position="30"/>
    </location>
</feature>
<dbReference type="Proteomes" id="UP000886885">
    <property type="component" value="Unassembled WGS sequence"/>
</dbReference>
<evidence type="ECO:0000256" key="12">
    <source>
        <dbReference type="SAM" id="MobiDB-lite"/>
    </source>
</evidence>
<keyword evidence="5 11" id="KW-0805">Transcription regulation</keyword>
<evidence type="ECO:0000256" key="7">
    <source>
        <dbReference type="ARBA" id="ARBA00023125"/>
    </source>
</evidence>
<evidence type="ECO:0000259" key="13">
    <source>
        <dbReference type="SMART" id="SM01138"/>
    </source>
</evidence>
<dbReference type="PANTHER" id="PTHR12548">
    <property type="entry name" value="TRANSCRIPTION FACTOR DP"/>
    <property type="match status" value="1"/>
</dbReference>
<organism evidence="15 16">
    <name type="scientific">Populus tomentosa</name>
    <name type="common">Chinese white poplar</name>
    <dbReference type="NCBI Taxonomy" id="118781"/>
    <lineage>
        <taxon>Eukaryota</taxon>
        <taxon>Viridiplantae</taxon>
        <taxon>Streptophyta</taxon>
        <taxon>Embryophyta</taxon>
        <taxon>Tracheophyta</taxon>
        <taxon>Spermatophyta</taxon>
        <taxon>Magnoliopsida</taxon>
        <taxon>eudicotyledons</taxon>
        <taxon>Gunneridae</taxon>
        <taxon>Pentapetalae</taxon>
        <taxon>rosids</taxon>
        <taxon>fabids</taxon>
        <taxon>Malpighiales</taxon>
        <taxon>Salicaceae</taxon>
        <taxon>Saliceae</taxon>
        <taxon>Populus</taxon>
    </lineage>
</organism>
<dbReference type="GO" id="GO:0005737">
    <property type="term" value="C:cytoplasm"/>
    <property type="evidence" value="ECO:0007669"/>
    <property type="project" value="UniProtKB-SubCell"/>
</dbReference>
<dbReference type="InterPro" id="IPR038168">
    <property type="entry name" value="TF_DP_C_sf"/>
</dbReference>
<dbReference type="InterPro" id="IPR014889">
    <property type="entry name" value="Transc_factor_DP_C"/>
</dbReference>
<dbReference type="SMART" id="SM01138">
    <property type="entry name" value="DP"/>
    <property type="match status" value="1"/>
</dbReference>
<dbReference type="InterPro" id="IPR036388">
    <property type="entry name" value="WH-like_DNA-bd_sf"/>
</dbReference>
<reference evidence="15" key="1">
    <citation type="journal article" date="2020" name="bioRxiv">
        <title>Hybrid origin of Populus tomentosa Carr. identified through genome sequencing and phylogenomic analysis.</title>
        <authorList>
            <person name="An X."/>
            <person name="Gao K."/>
            <person name="Chen Z."/>
            <person name="Li J."/>
            <person name="Yang X."/>
            <person name="Yang X."/>
            <person name="Zhou J."/>
            <person name="Guo T."/>
            <person name="Zhao T."/>
            <person name="Huang S."/>
            <person name="Miao D."/>
            <person name="Khan W.U."/>
            <person name="Rao P."/>
            <person name="Ye M."/>
            <person name="Lei B."/>
            <person name="Liao W."/>
            <person name="Wang J."/>
            <person name="Ji L."/>
            <person name="Li Y."/>
            <person name="Guo B."/>
            <person name="Mustafa N.S."/>
            <person name="Li S."/>
            <person name="Yun Q."/>
            <person name="Keller S.R."/>
            <person name="Mao J."/>
            <person name="Zhang R."/>
            <person name="Strauss S.H."/>
        </authorList>
    </citation>
    <scope>NUCLEOTIDE SEQUENCE</scope>
    <source>
        <strain evidence="15">GM15</strain>
        <tissue evidence="15">Leaf</tissue>
    </source>
</reference>
<keyword evidence="7 11" id="KW-0238">DNA-binding</keyword>
<dbReference type="SUPFAM" id="SSF144074">
    <property type="entry name" value="E2F-DP heterodimerization region"/>
    <property type="match status" value="2"/>
</dbReference>
<dbReference type="EMBL" id="JAAWWB010001516">
    <property type="protein sequence ID" value="KAG6735942.1"/>
    <property type="molecule type" value="Genomic_DNA"/>
</dbReference>
<proteinExistence type="inferred from homology"/>
<feature type="compositionally biased region" description="Low complexity" evidence="12">
    <location>
        <begin position="31"/>
        <end position="51"/>
    </location>
</feature>
<accession>A0A8X7XS00</accession>
<dbReference type="OrthoDB" id="552115at2759"/>
<dbReference type="AlphaFoldDB" id="A0A8X7XS00"/>
<comment type="similarity">
    <text evidence="3 11">Belongs to the E2F/DP family.</text>
</comment>
<feature type="region of interest" description="Disordered" evidence="12">
    <location>
        <begin position="474"/>
        <end position="493"/>
    </location>
</feature>
<dbReference type="InterPro" id="IPR003316">
    <property type="entry name" value="E2F_WHTH_DNA-bd_dom"/>
</dbReference>
<dbReference type="GO" id="GO:0070176">
    <property type="term" value="C:DRM complex"/>
    <property type="evidence" value="ECO:0007669"/>
    <property type="project" value="UniProtKB-ARBA"/>
</dbReference>
<evidence type="ECO:0008006" key="17">
    <source>
        <dbReference type="Google" id="ProtNLM"/>
    </source>
</evidence>
<keyword evidence="8 11" id="KW-0804">Transcription</keyword>
<dbReference type="SMART" id="SM01372">
    <property type="entry name" value="E2F_TDP"/>
    <property type="match status" value="1"/>
</dbReference>
<dbReference type="PIRSF" id="PIRSF009404">
    <property type="entry name" value="Transcription_factor_DP"/>
    <property type="match status" value="1"/>
</dbReference>
<evidence type="ECO:0000256" key="6">
    <source>
        <dbReference type="ARBA" id="ARBA00023054"/>
    </source>
</evidence>
<comment type="caution">
    <text evidence="15">The sequence shown here is derived from an EMBL/GenBank/DDBJ whole genome shotgun (WGS) entry which is preliminary data.</text>
</comment>
<comment type="subcellular location">
    <subcellularLocation>
        <location evidence="2">Cytoplasm</location>
    </subcellularLocation>
    <subcellularLocation>
        <location evidence="1 11">Nucleus</location>
    </subcellularLocation>
</comment>
<feature type="domain" description="E2F/DP family winged-helix DNA-binding" evidence="14">
    <location>
        <begin position="132"/>
        <end position="215"/>
    </location>
</feature>
<evidence type="ECO:0000256" key="10">
    <source>
        <dbReference type="ARBA" id="ARBA00023306"/>
    </source>
</evidence>
<evidence type="ECO:0000313" key="15">
    <source>
        <dbReference type="EMBL" id="KAG6735942.1"/>
    </source>
</evidence>
<dbReference type="GO" id="GO:0051726">
    <property type="term" value="P:regulation of cell cycle"/>
    <property type="evidence" value="ECO:0007669"/>
    <property type="project" value="InterPro"/>
</dbReference>
<protein>
    <recommendedName>
        <fullName evidence="17">Transcription factor-like protein DPB</fullName>
    </recommendedName>
</protein>